<dbReference type="RefSeq" id="WP_115612118.1">
    <property type="nucleotide sequence ID" value="NZ_JBHLZC010000003.1"/>
</dbReference>
<feature type="domain" description="Tail sheath protein C-terminal" evidence="3">
    <location>
        <begin position="277"/>
        <end position="379"/>
    </location>
</feature>
<evidence type="ECO:0000259" key="2">
    <source>
        <dbReference type="Pfam" id="PF04984"/>
    </source>
</evidence>
<evidence type="ECO:0000313" key="5">
    <source>
        <dbReference type="EMBL" id="SUX24546.1"/>
    </source>
</evidence>
<dbReference type="InterPro" id="IPR020287">
    <property type="entry name" value="Tail_sheath_C"/>
</dbReference>
<dbReference type="InterPro" id="IPR054564">
    <property type="entry name" value="Gp18_domIII_N"/>
</dbReference>
<dbReference type="EMBL" id="UFUW01000001">
    <property type="protein sequence ID" value="SUX24546.1"/>
    <property type="molecule type" value="Genomic_DNA"/>
</dbReference>
<dbReference type="Pfam" id="PF04984">
    <property type="entry name" value="Phage_sheath_1"/>
    <property type="match status" value="1"/>
</dbReference>
<evidence type="ECO:0000313" key="6">
    <source>
        <dbReference type="Proteomes" id="UP000254572"/>
    </source>
</evidence>
<name>A0A381EC30_9GAMM</name>
<dbReference type="OrthoDB" id="9767864at2"/>
<accession>A0A381EC30</accession>
<dbReference type="AlphaFoldDB" id="A0A381EC30"/>
<comment type="similarity">
    <text evidence="1">Belongs to the myoviridae tail sheath protein family.</text>
</comment>
<proteinExistence type="inferred from homology"/>
<protein>
    <submittedName>
        <fullName evidence="5">Phage tail sheath protein</fullName>
    </submittedName>
</protein>
<dbReference type="PANTHER" id="PTHR35861">
    <property type="match status" value="1"/>
</dbReference>
<keyword evidence="6" id="KW-1185">Reference proteome</keyword>
<evidence type="ECO:0000259" key="3">
    <source>
        <dbReference type="Pfam" id="PF17482"/>
    </source>
</evidence>
<evidence type="ECO:0000259" key="4">
    <source>
        <dbReference type="Pfam" id="PF22671"/>
    </source>
</evidence>
<feature type="domain" description="Tail sheath protein subtilisin-like" evidence="2">
    <location>
        <begin position="112"/>
        <end position="276"/>
    </location>
</feature>
<organism evidence="5 6">
    <name type="scientific">Cardiobacterium valvarum</name>
    <dbReference type="NCBI Taxonomy" id="194702"/>
    <lineage>
        <taxon>Bacteria</taxon>
        <taxon>Pseudomonadati</taxon>
        <taxon>Pseudomonadota</taxon>
        <taxon>Gammaproteobacteria</taxon>
        <taxon>Cardiobacteriales</taxon>
        <taxon>Cardiobacteriaceae</taxon>
        <taxon>Cardiobacterium</taxon>
    </lineage>
</organism>
<gene>
    <name evidence="5" type="ORF">NCTC13294_01929</name>
</gene>
<dbReference type="PANTHER" id="PTHR35861:SF1">
    <property type="entry name" value="PHAGE TAIL SHEATH PROTEIN"/>
    <property type="match status" value="1"/>
</dbReference>
<dbReference type="Pfam" id="PF17482">
    <property type="entry name" value="Phage_sheath_1C"/>
    <property type="match status" value="1"/>
</dbReference>
<sequence>MSTEYLHGVRVIEINNGSRPLRTASTAVIGLVATGEDADAATFPENRPVLISNLPDAIGKAGTKGTLAPALSAIYKQTNALTVVVRVPTSKEKNDNGADQDAKTIGAFENGRYSGAKALLAANAELGVVPRILGAPGLDSQAVTTELVDIAKKIRGFVYARAIGTTKEEAVAYRANFSARELMLIWPDFTGFDETAKKTNTIHATAVALGLRAKLDHEVGWHKTISNIAVDGVTGLTVDIGFDITSTATDANYLNSKEVSTLVREQGFRIWGSRTCSDDPLFAFESYTRTAQVIAETVARGHLWAIDKPLSPGLASDIIAGINAELRTLTSGGYLLGGEAWYDDKVNSKDTLKEGKLAISYNFTPVPPLENLNLRQSITDIYLIDFARRVEAAN</sequence>
<dbReference type="Proteomes" id="UP000254572">
    <property type="component" value="Unassembled WGS sequence"/>
</dbReference>
<dbReference type="InterPro" id="IPR035089">
    <property type="entry name" value="Phage_sheath_subtilisin"/>
</dbReference>
<dbReference type="Pfam" id="PF22671">
    <property type="entry name" value="Gp18_domIII_N"/>
    <property type="match status" value="1"/>
</dbReference>
<dbReference type="InterPro" id="IPR052042">
    <property type="entry name" value="Tail_sheath_structural"/>
</dbReference>
<evidence type="ECO:0000256" key="1">
    <source>
        <dbReference type="ARBA" id="ARBA00008005"/>
    </source>
</evidence>
<reference evidence="5 6" key="1">
    <citation type="submission" date="2018-06" db="EMBL/GenBank/DDBJ databases">
        <authorList>
            <consortium name="Pathogen Informatics"/>
            <person name="Doyle S."/>
        </authorList>
    </citation>
    <scope>NUCLEOTIDE SEQUENCE [LARGE SCALE GENOMIC DNA]</scope>
    <source>
        <strain evidence="5 6">NCTC13294</strain>
    </source>
</reference>
<feature type="domain" description="Tail sheath protein Gp18-like" evidence="4">
    <location>
        <begin position="28"/>
        <end position="87"/>
    </location>
</feature>